<feature type="region of interest" description="Disordered" evidence="3">
    <location>
        <begin position="988"/>
        <end position="1094"/>
    </location>
</feature>
<feature type="compositionally biased region" description="Polar residues" evidence="3">
    <location>
        <begin position="842"/>
        <end position="859"/>
    </location>
</feature>
<dbReference type="PANTHER" id="PTHR43503">
    <property type="entry name" value="MCG48959-RELATED"/>
    <property type="match status" value="1"/>
</dbReference>
<reference evidence="4 5" key="1">
    <citation type="journal article" date="2020" name="ISME J.">
        <title>Uncovering the hidden diversity of litter-decomposition mechanisms in mushroom-forming fungi.</title>
        <authorList>
            <person name="Floudas D."/>
            <person name="Bentzer J."/>
            <person name="Ahren D."/>
            <person name="Johansson T."/>
            <person name="Persson P."/>
            <person name="Tunlid A."/>
        </authorList>
    </citation>
    <scope>NUCLEOTIDE SEQUENCE [LARGE SCALE GENOMIC DNA]</scope>
    <source>
        <strain evidence="4 5">CBS 661.87</strain>
    </source>
</reference>
<dbReference type="Gene3D" id="2.120.10.80">
    <property type="entry name" value="Kelch-type beta propeller"/>
    <property type="match status" value="2"/>
</dbReference>
<evidence type="ECO:0000256" key="3">
    <source>
        <dbReference type="SAM" id="MobiDB-lite"/>
    </source>
</evidence>
<evidence type="ECO:0008006" key="6">
    <source>
        <dbReference type="Google" id="ProtNLM"/>
    </source>
</evidence>
<feature type="region of interest" description="Disordered" evidence="3">
    <location>
        <begin position="721"/>
        <end position="746"/>
    </location>
</feature>
<dbReference type="Gene3D" id="3.30.710.10">
    <property type="entry name" value="Potassium Channel Kv1.1, Chain A"/>
    <property type="match status" value="1"/>
</dbReference>
<dbReference type="AlphaFoldDB" id="A0A8H5HG53"/>
<keyword evidence="5" id="KW-1185">Reference proteome</keyword>
<gene>
    <name evidence="4" type="ORF">D9615_002796</name>
</gene>
<organism evidence="4 5">
    <name type="scientific">Tricholomella constricta</name>
    <dbReference type="NCBI Taxonomy" id="117010"/>
    <lineage>
        <taxon>Eukaryota</taxon>
        <taxon>Fungi</taxon>
        <taxon>Dikarya</taxon>
        <taxon>Basidiomycota</taxon>
        <taxon>Agaricomycotina</taxon>
        <taxon>Agaricomycetes</taxon>
        <taxon>Agaricomycetidae</taxon>
        <taxon>Agaricales</taxon>
        <taxon>Tricholomatineae</taxon>
        <taxon>Lyophyllaceae</taxon>
        <taxon>Tricholomella</taxon>
    </lineage>
</organism>
<feature type="region of interest" description="Disordered" evidence="3">
    <location>
        <begin position="595"/>
        <end position="664"/>
    </location>
</feature>
<comment type="caution">
    <text evidence="4">The sequence shown here is derived from an EMBL/GenBank/DDBJ whole genome shotgun (WGS) entry which is preliminary data.</text>
</comment>
<feature type="compositionally biased region" description="Gly residues" evidence="3">
    <location>
        <begin position="613"/>
        <end position="632"/>
    </location>
</feature>
<dbReference type="PANTHER" id="PTHR43503:SF2">
    <property type="entry name" value="NEGATIVE REGULATOR OF SPORULATION MDS3-RELATED"/>
    <property type="match status" value="1"/>
</dbReference>
<feature type="compositionally biased region" description="Low complexity" evidence="3">
    <location>
        <begin position="1006"/>
        <end position="1021"/>
    </location>
</feature>
<dbReference type="GO" id="GO:0005829">
    <property type="term" value="C:cytosol"/>
    <property type="evidence" value="ECO:0007669"/>
    <property type="project" value="TreeGrafter"/>
</dbReference>
<name>A0A8H5HG53_9AGAR</name>
<dbReference type="Pfam" id="PF24681">
    <property type="entry name" value="Kelch_KLHDC2_KLHL20_DRC7"/>
    <property type="match status" value="1"/>
</dbReference>
<sequence>MLHSIYDLTTFCRKTTGDVPAKLVGASTTVVGSKMFLFGGRLVTERKMVSDLYMFDLESFVWEKIAVSPDDDLPRPRYFHSADTWNNKLIIFGGMSNQPDSINPDELCVLNDVRFFDITSRHWLPATQPPVPVPESLLPRARYAHLSSVTADRLFIIGGQDFNNTWLDDVCVYDLVANTWVQRRDYPRHCGTYRSVAVSSNIAVRLPQEEMRNSYSASTLGPPGQRFGPDSSTPATEFTPTESLIHLPYSAPPSEDHPSDIFLYSNYNFTDVKRELEVFSPLPDTDFTIQDKSSAMAGTTFPPGLRFPTGAILGTHLIIAGTYLAHSYQSFSIWVLDLLTMTWSRIDPGKAVESGSWFRGSLWAEANKFIIFGNRSGNLVEDYNRRLLSWDHVAVVDLEAFGIYQPPPLRLDITMQELGLAAFEENVVADFEIVCEDGRRIPCSRRVLDDRWPWFLEQRKKFAQNIKDALEKLPDSAMNIALPELPGNASSEDPRLDPRLTARAFDLAEPFPIVLALLQYFYTTALVTPLQHAPAVLSQLLVLATNYGLDHLESLVKHAMHRALSNSTSVGVYEVATLCSCRSLQIRALKTVMSYTQKRPSRSRGDKDHSKPPGGGGGKGGPTGGPSSGGTGHDAQYVARPRGTSDARWRNIGGGGGGDMGGGISGYSTRTMPGIGEVRAFVDLKDVPNARLDLDHTEQEKEKAVLDSASGMQYQHVVAEPQDLEASKNQVPEPKTEASEDDQITPLPVVRRTKSQRRKSVVSVHADSEINVLADFMSEFTDAGSSRVSQDRSDELSEHYSSSSIIISRSESMYAKSNRESGSAPSMAPSLSASVVTLSYSDSDHYQSSNDGHIPSSGTYHRPRPPRIFTDSMQSLSPSLTSSASYSSLSTGRYTSPITPLTVPTDLPPSSTSELAIIDERYANDDVYVADPEPDPFNMDIHTSSLFAYDRPLKQWPQQRSNVRWMETSAQTTQAHLHPHLYPQDLALEAPRPAPAPPAVMSPVESLGPSSSAASLLSRSPTTPRSAGGTSFGRLLRRKKSETQEGLGWPLKEKEKKKKDKDKDKDKEKKLKEKKVKTKEKEKEKVVGETPEQRRERIRLERLQDRLSVHPVIISGMVALG</sequence>
<dbReference type="SUPFAM" id="SSF117281">
    <property type="entry name" value="Kelch motif"/>
    <property type="match status" value="1"/>
</dbReference>
<dbReference type="EMBL" id="JAACJP010000008">
    <property type="protein sequence ID" value="KAF5382645.1"/>
    <property type="molecule type" value="Genomic_DNA"/>
</dbReference>
<evidence type="ECO:0000313" key="5">
    <source>
        <dbReference type="Proteomes" id="UP000565441"/>
    </source>
</evidence>
<feature type="compositionally biased region" description="Basic and acidic residues" evidence="3">
    <location>
        <begin position="1061"/>
        <end position="1071"/>
    </location>
</feature>
<keyword evidence="1" id="KW-0880">Kelch repeat</keyword>
<evidence type="ECO:0000256" key="2">
    <source>
        <dbReference type="ARBA" id="ARBA00022737"/>
    </source>
</evidence>
<protein>
    <recommendedName>
        <fullName evidence="6">Regulatory protein ral2</fullName>
    </recommendedName>
</protein>
<feature type="region of interest" description="Disordered" evidence="3">
    <location>
        <begin position="214"/>
        <end position="236"/>
    </location>
</feature>
<dbReference type="GO" id="GO:0045454">
    <property type="term" value="P:cell redox homeostasis"/>
    <property type="evidence" value="ECO:0007669"/>
    <property type="project" value="TreeGrafter"/>
</dbReference>
<dbReference type="Proteomes" id="UP000565441">
    <property type="component" value="Unassembled WGS sequence"/>
</dbReference>
<dbReference type="InterPro" id="IPR011333">
    <property type="entry name" value="SKP1/BTB/POZ_sf"/>
</dbReference>
<accession>A0A8H5HG53</accession>
<evidence type="ECO:0000313" key="4">
    <source>
        <dbReference type="EMBL" id="KAF5382645.1"/>
    </source>
</evidence>
<feature type="compositionally biased region" description="Basic and acidic residues" evidence="3">
    <location>
        <begin position="1079"/>
        <end position="1094"/>
    </location>
</feature>
<proteinExistence type="predicted"/>
<dbReference type="GO" id="GO:0005739">
    <property type="term" value="C:mitochondrion"/>
    <property type="evidence" value="ECO:0007669"/>
    <property type="project" value="TreeGrafter"/>
</dbReference>
<dbReference type="InterPro" id="IPR015915">
    <property type="entry name" value="Kelch-typ_b-propeller"/>
</dbReference>
<keyword evidence="2" id="KW-0677">Repeat</keyword>
<feature type="compositionally biased region" description="Gly residues" evidence="3">
    <location>
        <begin position="652"/>
        <end position="664"/>
    </location>
</feature>
<feature type="region of interest" description="Disordered" evidence="3">
    <location>
        <begin position="842"/>
        <end position="891"/>
    </location>
</feature>
<dbReference type="OrthoDB" id="10001928at2759"/>
<feature type="compositionally biased region" description="Low complexity" evidence="3">
    <location>
        <begin position="872"/>
        <end position="890"/>
    </location>
</feature>
<evidence type="ECO:0000256" key="1">
    <source>
        <dbReference type="ARBA" id="ARBA00022441"/>
    </source>
</evidence>